<organism evidence="2 4">
    <name type="scientific">Eisenbergiella tayi</name>
    <dbReference type="NCBI Taxonomy" id="1432052"/>
    <lineage>
        <taxon>Bacteria</taxon>
        <taxon>Bacillati</taxon>
        <taxon>Bacillota</taxon>
        <taxon>Clostridia</taxon>
        <taxon>Lachnospirales</taxon>
        <taxon>Lachnospiraceae</taxon>
        <taxon>Eisenbergiella</taxon>
    </lineage>
</organism>
<evidence type="ECO:0000313" key="4">
    <source>
        <dbReference type="Proteomes" id="UP000094271"/>
    </source>
</evidence>
<evidence type="ECO:0000313" key="3">
    <source>
        <dbReference type="EMBL" id="ODR54834.1"/>
    </source>
</evidence>
<dbReference type="EMBL" id="MEHD01000025">
    <property type="protein sequence ID" value="ODR54834.1"/>
    <property type="molecule type" value="Genomic_DNA"/>
</dbReference>
<protein>
    <submittedName>
        <fullName evidence="2">Uncharacterized protein</fullName>
    </submittedName>
</protein>
<feature type="compositionally biased region" description="Basic and acidic residues" evidence="1">
    <location>
        <begin position="26"/>
        <end position="40"/>
    </location>
</feature>
<name>A0A1E3UJ30_9FIRM</name>
<accession>A0A1E3UJ30</accession>
<gene>
    <name evidence="2" type="ORF">BEI59_12445</name>
    <name evidence="3" type="ORF">BEI63_18140</name>
</gene>
<dbReference type="EMBL" id="MEHA01000007">
    <property type="protein sequence ID" value="ODR52293.1"/>
    <property type="molecule type" value="Genomic_DNA"/>
</dbReference>
<proteinExistence type="predicted"/>
<sequence>MARAAKNIAGKDEEKEEYALTLGREGGPKAERTPGERDAEGSFGIGGLNRRLAGNAFCIAVGRASRFIPVKG</sequence>
<keyword evidence="5" id="KW-1185">Reference proteome</keyword>
<comment type="caution">
    <text evidence="2">The sequence shown here is derived from an EMBL/GenBank/DDBJ whole genome shotgun (WGS) entry which is preliminary data.</text>
</comment>
<reference evidence="3 5" key="1">
    <citation type="submission" date="2016-08" db="EMBL/GenBank/DDBJ databases">
        <title>Characterization of Isolates of Eisenbergiella tayi Derived from Blood Cultures, Using Whole Genome Sequencing.</title>
        <authorList>
            <person name="Bernier A.-M."/>
            <person name="Burdz T."/>
            <person name="Wiebe D."/>
            <person name="Bernard K."/>
        </authorList>
    </citation>
    <scope>NUCLEOTIDE SEQUENCE [LARGE SCALE GENOMIC DNA]</scope>
    <source>
        <strain evidence="3 5">NML120146</strain>
    </source>
</reference>
<dbReference type="Proteomes" id="UP000094869">
    <property type="component" value="Unassembled WGS sequence"/>
</dbReference>
<feature type="region of interest" description="Disordered" evidence="1">
    <location>
        <begin position="1"/>
        <end position="44"/>
    </location>
</feature>
<evidence type="ECO:0000313" key="5">
    <source>
        <dbReference type="Proteomes" id="UP000094869"/>
    </source>
</evidence>
<reference evidence="2 4" key="2">
    <citation type="submission" date="2016-08" db="EMBL/GenBank/DDBJ databases">
        <authorList>
            <person name="Seilhamer J.J."/>
        </authorList>
    </citation>
    <scope>NUCLEOTIDE SEQUENCE [LARGE SCALE GENOMIC DNA]</scope>
    <source>
        <strain evidence="2 4">NML150140-1</strain>
    </source>
</reference>
<evidence type="ECO:0000256" key="1">
    <source>
        <dbReference type="SAM" id="MobiDB-lite"/>
    </source>
</evidence>
<dbReference type="Proteomes" id="UP000094271">
    <property type="component" value="Unassembled WGS sequence"/>
</dbReference>
<dbReference type="AlphaFoldDB" id="A0A1E3UJ30"/>
<evidence type="ECO:0000313" key="2">
    <source>
        <dbReference type="EMBL" id="ODR52293.1"/>
    </source>
</evidence>